<feature type="transmembrane region" description="Helical" evidence="1">
    <location>
        <begin position="282"/>
        <end position="301"/>
    </location>
</feature>
<feature type="transmembrane region" description="Helical" evidence="1">
    <location>
        <begin position="408"/>
        <end position="428"/>
    </location>
</feature>
<protein>
    <recommendedName>
        <fullName evidence="4">Glycosyltransferase RgtA/B/C/D-like domain-containing protein</fullName>
    </recommendedName>
</protein>
<feature type="transmembrane region" description="Helical" evidence="1">
    <location>
        <begin position="244"/>
        <end position="261"/>
    </location>
</feature>
<feature type="transmembrane region" description="Helical" evidence="1">
    <location>
        <begin position="72"/>
        <end position="96"/>
    </location>
</feature>
<proteinExistence type="predicted"/>
<feature type="transmembrane region" description="Helical" evidence="1">
    <location>
        <begin position="181"/>
        <end position="209"/>
    </location>
</feature>
<evidence type="ECO:0000313" key="2">
    <source>
        <dbReference type="EMBL" id="ELZ06017.1"/>
    </source>
</evidence>
<feature type="transmembrane region" description="Helical" evidence="1">
    <location>
        <begin position="148"/>
        <end position="169"/>
    </location>
</feature>
<dbReference type="AlphaFoldDB" id="M0B699"/>
<comment type="caution">
    <text evidence="2">The sequence shown here is derived from an EMBL/GenBank/DDBJ whole genome shotgun (WGS) entry which is preliminary data.</text>
</comment>
<evidence type="ECO:0000256" key="1">
    <source>
        <dbReference type="SAM" id="Phobius"/>
    </source>
</evidence>
<organism evidence="2 3">
    <name type="scientific">Natrialba asiatica (strain ATCC 700177 / DSM 12278 / JCM 9576 / FERM P-10747 / NBRC 102637 / 172P1)</name>
    <dbReference type="NCBI Taxonomy" id="29540"/>
    <lineage>
        <taxon>Archaea</taxon>
        <taxon>Methanobacteriati</taxon>
        <taxon>Methanobacteriota</taxon>
        <taxon>Stenosarchaea group</taxon>
        <taxon>Halobacteria</taxon>
        <taxon>Halobacteriales</taxon>
        <taxon>Natrialbaceae</taxon>
        <taxon>Natrialba</taxon>
    </lineage>
</organism>
<feature type="transmembrane region" description="Helical" evidence="1">
    <location>
        <begin position="7"/>
        <end position="30"/>
    </location>
</feature>
<keyword evidence="1" id="KW-1133">Transmembrane helix</keyword>
<gene>
    <name evidence="2" type="ORF">C481_00755</name>
</gene>
<accession>M0B699</accession>
<evidence type="ECO:0000313" key="3">
    <source>
        <dbReference type="Proteomes" id="UP000011554"/>
    </source>
</evidence>
<keyword evidence="3" id="KW-1185">Reference proteome</keyword>
<feature type="transmembrane region" description="Helical" evidence="1">
    <location>
        <begin position="42"/>
        <end position="60"/>
    </location>
</feature>
<feature type="transmembrane region" description="Helical" evidence="1">
    <location>
        <begin position="221"/>
        <end position="238"/>
    </location>
</feature>
<dbReference type="PATRIC" id="fig|29540.5.peg.156"/>
<keyword evidence="1" id="KW-0812">Transmembrane</keyword>
<name>M0B699_NATA1</name>
<dbReference type="eggNOG" id="arCOG03185">
    <property type="taxonomic scope" value="Archaea"/>
</dbReference>
<feature type="transmembrane region" description="Helical" evidence="1">
    <location>
        <begin position="348"/>
        <end position="367"/>
    </location>
</feature>
<feature type="transmembrane region" description="Helical" evidence="1">
    <location>
        <begin position="440"/>
        <end position="465"/>
    </location>
</feature>
<evidence type="ECO:0008006" key="4">
    <source>
        <dbReference type="Google" id="ProtNLM"/>
    </source>
</evidence>
<dbReference type="OrthoDB" id="137309at2157"/>
<dbReference type="Proteomes" id="UP000011554">
    <property type="component" value="Unassembled WGS sequence"/>
</dbReference>
<sequence>MGDRWWLGPGLGVLGALAFIVGVVATPPAAGYEVSVYDAYPLWAWAGFALALVAGLGSLFRSVITGERGWQHGLAIVASAYGVFFALPLFRGYYIYGTPMSDALYHFGIVRDVLENGLLPETGYPATHLLYTALVTVTGLPMRELQPIIALGFFALFAGACYLAGRAFFGPRGGLATLGAALPLVFVLNHLMTLPWLFALPFLPLLLALTHRWARRRRSGHEGIFGSILICGTVLVFYHPVTALVTALSLALYALIVAPSLRRVLQRRRNRTGRRDRDHGTYAVTYRLPFVILIPGVFWYLSIGHITRFLARAVTRDVDGGAVGYAGDAQQTSYSIQELVWEFLVLEWGTVVLYAGVSAIIAAVIAIRRLRHRGSPLELLFAAQFSAGVGVALLLIVSQVLSRNIVRLNNYTLVGAIFLLGLAIAGLASQRPNTEGWKRIGVTLALGGLCLTVLGTALLAGAVTYEDNSHVTHATMAGAEWQHDHHQTAPETRAFRMSENIQRYFDGVSRSTPEDRQFHRSVDAYQLPNRLGYDDADSMAAVYENETYLVTKTADLEWAASQPPDRRDEIRSYSASDLEQLTDDPAVSRLYDNGRFTVWLVEPNSSGTGSVSD</sequence>
<reference evidence="2 3" key="1">
    <citation type="journal article" date="2014" name="PLoS Genet.">
        <title>Phylogenetically driven sequencing of extremely halophilic archaea reveals strategies for static and dynamic osmo-response.</title>
        <authorList>
            <person name="Becker E.A."/>
            <person name="Seitzer P.M."/>
            <person name="Tritt A."/>
            <person name="Larsen D."/>
            <person name="Krusor M."/>
            <person name="Yao A.I."/>
            <person name="Wu D."/>
            <person name="Madern D."/>
            <person name="Eisen J.A."/>
            <person name="Darling A.E."/>
            <person name="Facciotti M.T."/>
        </authorList>
    </citation>
    <scope>NUCLEOTIDE SEQUENCE [LARGE SCALE GENOMIC DNA]</scope>
    <source>
        <strain evidence="2 3">DSM 12278</strain>
    </source>
</reference>
<feature type="transmembrane region" description="Helical" evidence="1">
    <location>
        <begin position="379"/>
        <end position="402"/>
    </location>
</feature>
<feature type="transmembrane region" description="Helical" evidence="1">
    <location>
        <begin position="123"/>
        <end position="141"/>
    </location>
</feature>
<keyword evidence="1" id="KW-0472">Membrane</keyword>
<dbReference type="EMBL" id="AOIO01000003">
    <property type="protein sequence ID" value="ELZ06017.1"/>
    <property type="molecule type" value="Genomic_DNA"/>
</dbReference>
<dbReference type="RefSeq" id="WP_006106824.1">
    <property type="nucleotide sequence ID" value="NZ_AOIO01000003.1"/>
</dbReference>